<sequence length="81" mass="9656">MWYMFMLIFLLKCCQFVLYKCCSIRCIFAANLLYISCPIFGVKMLLNLLYICCQFVVYKLSNFWCKNAAQFVVYLLPICFI</sequence>
<dbReference type="Proteomes" id="UP000323506">
    <property type="component" value="Chromosome D08"/>
</dbReference>
<accession>A0A5D2BLU9</accession>
<proteinExistence type="predicted"/>
<protein>
    <submittedName>
        <fullName evidence="2">Uncharacterized protein</fullName>
    </submittedName>
</protein>
<feature type="signal peptide" evidence="1">
    <location>
        <begin position="1"/>
        <end position="16"/>
    </location>
</feature>
<evidence type="ECO:0000313" key="3">
    <source>
        <dbReference type="Proteomes" id="UP000323506"/>
    </source>
</evidence>
<evidence type="ECO:0000313" key="2">
    <source>
        <dbReference type="EMBL" id="TYG58394.1"/>
    </source>
</evidence>
<keyword evidence="3" id="KW-1185">Reference proteome</keyword>
<organism evidence="2 3">
    <name type="scientific">Gossypium darwinii</name>
    <name type="common">Darwin's cotton</name>
    <name type="synonym">Gossypium barbadense var. darwinii</name>
    <dbReference type="NCBI Taxonomy" id="34276"/>
    <lineage>
        <taxon>Eukaryota</taxon>
        <taxon>Viridiplantae</taxon>
        <taxon>Streptophyta</taxon>
        <taxon>Embryophyta</taxon>
        <taxon>Tracheophyta</taxon>
        <taxon>Spermatophyta</taxon>
        <taxon>Magnoliopsida</taxon>
        <taxon>eudicotyledons</taxon>
        <taxon>Gunneridae</taxon>
        <taxon>Pentapetalae</taxon>
        <taxon>rosids</taxon>
        <taxon>malvids</taxon>
        <taxon>Malvales</taxon>
        <taxon>Malvaceae</taxon>
        <taxon>Malvoideae</taxon>
        <taxon>Gossypium</taxon>
    </lineage>
</organism>
<feature type="chain" id="PRO_5022763708" evidence="1">
    <location>
        <begin position="17"/>
        <end position="81"/>
    </location>
</feature>
<gene>
    <name evidence="2" type="ORF">ES288_D08G218700v1</name>
</gene>
<keyword evidence="1" id="KW-0732">Signal</keyword>
<dbReference type="AlphaFoldDB" id="A0A5D2BLU9"/>
<name>A0A5D2BLU9_GOSDA</name>
<evidence type="ECO:0000256" key="1">
    <source>
        <dbReference type="SAM" id="SignalP"/>
    </source>
</evidence>
<reference evidence="2 3" key="1">
    <citation type="submission" date="2019-06" db="EMBL/GenBank/DDBJ databases">
        <title>WGS assembly of Gossypium darwinii.</title>
        <authorList>
            <person name="Chen Z.J."/>
            <person name="Sreedasyam A."/>
            <person name="Ando A."/>
            <person name="Song Q."/>
            <person name="De L."/>
            <person name="Hulse-Kemp A."/>
            <person name="Ding M."/>
            <person name="Ye W."/>
            <person name="Kirkbride R."/>
            <person name="Jenkins J."/>
            <person name="Plott C."/>
            <person name="Lovell J."/>
            <person name="Lin Y.-M."/>
            <person name="Vaughn R."/>
            <person name="Liu B."/>
            <person name="Li W."/>
            <person name="Simpson S."/>
            <person name="Scheffler B."/>
            <person name="Saski C."/>
            <person name="Grover C."/>
            <person name="Hu G."/>
            <person name="Conover J."/>
            <person name="Carlson J."/>
            <person name="Shu S."/>
            <person name="Boston L."/>
            <person name="Williams M."/>
            <person name="Peterson D."/>
            <person name="Mcgee K."/>
            <person name="Jones D."/>
            <person name="Wendel J."/>
            <person name="Stelly D."/>
            <person name="Grimwood J."/>
            <person name="Schmutz J."/>
        </authorList>
    </citation>
    <scope>NUCLEOTIDE SEQUENCE [LARGE SCALE GENOMIC DNA]</scope>
    <source>
        <strain evidence="2">1808015.09</strain>
    </source>
</reference>
<dbReference type="EMBL" id="CM017708">
    <property type="protein sequence ID" value="TYG58394.1"/>
    <property type="molecule type" value="Genomic_DNA"/>
</dbReference>